<dbReference type="HOGENOM" id="CLU_058962_1_1_5"/>
<name>F9Y5G6_KETVW</name>
<dbReference type="GO" id="GO:0006629">
    <property type="term" value="P:lipid metabolic process"/>
    <property type="evidence" value="ECO:0007669"/>
    <property type="project" value="UniProtKB-KW"/>
</dbReference>
<keyword evidence="2" id="KW-0444">Lipid biosynthesis</keyword>
<evidence type="ECO:0000256" key="8">
    <source>
        <dbReference type="ARBA" id="ARBA00039866"/>
    </source>
</evidence>
<evidence type="ECO:0000313" key="12">
    <source>
        <dbReference type="Proteomes" id="UP000000692"/>
    </source>
</evidence>
<evidence type="ECO:0000256" key="9">
    <source>
        <dbReference type="ARBA" id="ARBA00045724"/>
    </source>
</evidence>
<dbReference type="PANTHER" id="PTHR37323:SF1">
    <property type="entry name" value="L-ORNITHINE N(ALPHA)-ACYLTRANSFERASE"/>
    <property type="match status" value="1"/>
</dbReference>
<dbReference type="KEGG" id="kvl:KVU_0880"/>
<dbReference type="GO" id="GO:0043810">
    <property type="term" value="F:ornithine-acyl [acyl carrier protein] N-acyltransferase activity"/>
    <property type="evidence" value="ECO:0007669"/>
    <property type="project" value="UniProtKB-EC"/>
</dbReference>
<comment type="catalytic activity">
    <reaction evidence="10">
        <text>a (3R)-hydroxyacyl-[ACP] + L-ornithine = a lyso-ornithine lipid + holo-[ACP] + H(+)</text>
        <dbReference type="Rhea" id="RHEA:20633"/>
        <dbReference type="Rhea" id="RHEA-COMP:9685"/>
        <dbReference type="Rhea" id="RHEA-COMP:9945"/>
        <dbReference type="ChEBI" id="CHEBI:15378"/>
        <dbReference type="ChEBI" id="CHEBI:46911"/>
        <dbReference type="ChEBI" id="CHEBI:64479"/>
        <dbReference type="ChEBI" id="CHEBI:78827"/>
        <dbReference type="ChEBI" id="CHEBI:138482"/>
        <dbReference type="EC" id="2.3.2.30"/>
    </reaction>
    <physiologicalReaction direction="left-to-right" evidence="10">
        <dbReference type="Rhea" id="RHEA:20634"/>
    </physiologicalReaction>
</comment>
<keyword evidence="4" id="KW-0443">Lipid metabolism</keyword>
<dbReference type="EC" id="2.3.2.30" evidence="7"/>
<keyword evidence="12" id="KW-1185">Reference proteome</keyword>
<gene>
    <name evidence="11" type="ordered locus">KVU_0880</name>
</gene>
<evidence type="ECO:0000256" key="10">
    <source>
        <dbReference type="ARBA" id="ARBA00047785"/>
    </source>
</evidence>
<dbReference type="InterPro" id="IPR016181">
    <property type="entry name" value="Acyl_CoA_acyltransferase"/>
</dbReference>
<accession>F9Y5G6</accession>
<dbReference type="EMBL" id="CP002018">
    <property type="protein sequence ID" value="AEM40719.1"/>
    <property type="molecule type" value="Genomic_DNA"/>
</dbReference>
<protein>
    <recommendedName>
        <fullName evidence="8">L-ornithine N(alpha)-acyltransferase</fullName>
        <ecNumber evidence="7">2.3.2.30</ecNumber>
    </recommendedName>
</protein>
<evidence type="ECO:0000256" key="3">
    <source>
        <dbReference type="ARBA" id="ARBA00022679"/>
    </source>
</evidence>
<proteinExistence type="inferred from homology"/>
<dbReference type="InterPro" id="IPR052351">
    <property type="entry name" value="Ornithine_N-alpha-AT"/>
</dbReference>
<organism evidence="11 12">
    <name type="scientific">Ketogulonicigenium vulgare (strain WSH-001)</name>
    <dbReference type="NCBI Taxonomy" id="759362"/>
    <lineage>
        <taxon>Bacteria</taxon>
        <taxon>Pseudomonadati</taxon>
        <taxon>Pseudomonadota</taxon>
        <taxon>Alphaproteobacteria</taxon>
        <taxon>Rhodobacterales</taxon>
        <taxon>Roseobacteraceae</taxon>
        <taxon>Ketogulonicigenium</taxon>
    </lineage>
</organism>
<comment type="pathway">
    <text evidence="1">Lipid metabolism.</text>
</comment>
<keyword evidence="3 11" id="KW-0808">Transferase</keyword>
<reference evidence="11 12" key="1">
    <citation type="journal article" date="2011" name="J. Bacteriol.">
        <title>Complete genome sequence of the industrial strain Ketogulonicigenium vulgare WSH-001.</title>
        <authorList>
            <person name="Liu L."/>
            <person name="Li Y."/>
            <person name="Zhang J."/>
            <person name="Zhou Z."/>
            <person name="Liu J."/>
            <person name="Li X."/>
            <person name="Zhou J."/>
            <person name="Du G."/>
            <person name="Wang L."/>
            <person name="Chen J."/>
        </authorList>
    </citation>
    <scope>NUCLEOTIDE SEQUENCE [LARGE SCALE GENOMIC DNA]</scope>
    <source>
        <strain evidence="11 12">WSH-001</strain>
    </source>
</reference>
<evidence type="ECO:0000256" key="7">
    <source>
        <dbReference type="ARBA" id="ARBA00039058"/>
    </source>
</evidence>
<comment type="similarity">
    <text evidence="6">Belongs to the acetyltransferase family. OlsB subfamily.</text>
</comment>
<evidence type="ECO:0000313" key="11">
    <source>
        <dbReference type="EMBL" id="AEM40719.1"/>
    </source>
</evidence>
<dbReference type="PANTHER" id="PTHR37323">
    <property type="entry name" value="GCN5-RELATED N-ACETYLTRANSFERASE"/>
    <property type="match status" value="1"/>
</dbReference>
<dbReference type="eggNOG" id="COG3176">
    <property type="taxonomic scope" value="Bacteria"/>
</dbReference>
<sequence length="265" mass="28829">MQVVFNPIVSEPYWAGLSNDPAMIDAAQALRWRSFHPGMGEGRDYDDTDHYCAHLMIIDQRTQTLVGYTRVMVLRSDDSLAHSYSAQFYDLAPVMAQPGAALELGRFCLDANCHDPKVVKLIWAALLAISDANGVARMIGCSSFKGSDPLLHTAALTLLANGNVGTEGHRPNPRAPEIYTFAEELIGRPVDELQARRQIPPLLRSYLQMNGWVSDHAVVDHALDTIHVFTNVELAGVQPARLHGLRQLAARGQGAAPAGVALEGA</sequence>
<dbReference type="OrthoDB" id="9787072at2"/>
<evidence type="ECO:0000256" key="1">
    <source>
        <dbReference type="ARBA" id="ARBA00005189"/>
    </source>
</evidence>
<dbReference type="AlphaFoldDB" id="F9Y5G6"/>
<evidence type="ECO:0000256" key="6">
    <source>
        <dbReference type="ARBA" id="ARBA00038095"/>
    </source>
</evidence>
<dbReference type="SUPFAM" id="SSF55729">
    <property type="entry name" value="Acyl-CoA N-acyltransferases (Nat)"/>
    <property type="match status" value="1"/>
</dbReference>
<dbReference type="Gene3D" id="3.40.630.30">
    <property type="match status" value="1"/>
</dbReference>
<keyword evidence="5 11" id="KW-0012">Acyltransferase</keyword>
<comment type="function">
    <text evidence="9">Catalyzes the first step in the biosynthesis of ornithine lipids, which are phosphorus-free membrane lipids. Catalyzes the 3-hydroxyacyl-acyl carrier protein-dependent acylation of ornithine to form lyso-ornithine lipid (LOL).</text>
</comment>
<dbReference type="Pfam" id="PF13444">
    <property type="entry name" value="Acetyltransf_5"/>
    <property type="match status" value="1"/>
</dbReference>
<dbReference type="PATRIC" id="fig|759362.5.peg.909"/>
<evidence type="ECO:0000256" key="4">
    <source>
        <dbReference type="ARBA" id="ARBA00023098"/>
    </source>
</evidence>
<evidence type="ECO:0000256" key="2">
    <source>
        <dbReference type="ARBA" id="ARBA00022516"/>
    </source>
</evidence>
<evidence type="ECO:0000256" key="5">
    <source>
        <dbReference type="ARBA" id="ARBA00023315"/>
    </source>
</evidence>
<dbReference type="Proteomes" id="UP000000692">
    <property type="component" value="Chromosome"/>
</dbReference>